<evidence type="ECO:0000313" key="3">
    <source>
        <dbReference type="Proteomes" id="UP000692954"/>
    </source>
</evidence>
<feature type="transmembrane region" description="Helical" evidence="1">
    <location>
        <begin position="103"/>
        <end position="127"/>
    </location>
</feature>
<reference evidence="2" key="1">
    <citation type="submission" date="2021-01" db="EMBL/GenBank/DDBJ databases">
        <authorList>
            <consortium name="Genoscope - CEA"/>
            <person name="William W."/>
        </authorList>
    </citation>
    <scope>NUCLEOTIDE SEQUENCE</scope>
</reference>
<proteinExistence type="predicted"/>
<dbReference type="AlphaFoldDB" id="A0A8S1MDV6"/>
<dbReference type="Proteomes" id="UP000692954">
    <property type="component" value="Unassembled WGS sequence"/>
</dbReference>
<keyword evidence="1" id="KW-0812">Transmembrane</keyword>
<name>A0A8S1MDV6_9CILI</name>
<evidence type="ECO:0000313" key="2">
    <source>
        <dbReference type="EMBL" id="CAD8077719.1"/>
    </source>
</evidence>
<keyword evidence="3" id="KW-1185">Reference proteome</keyword>
<keyword evidence="1" id="KW-0472">Membrane</keyword>
<dbReference type="OrthoDB" id="312340at2759"/>
<dbReference type="EMBL" id="CAJJDN010000036">
    <property type="protein sequence ID" value="CAD8077719.1"/>
    <property type="molecule type" value="Genomic_DNA"/>
</dbReference>
<comment type="caution">
    <text evidence="2">The sequence shown here is derived from an EMBL/GenBank/DDBJ whole genome shotgun (WGS) entry which is preliminary data.</text>
</comment>
<gene>
    <name evidence="2" type="ORF">PSON_ATCC_30995.1.T0360272</name>
</gene>
<evidence type="ECO:0000256" key="1">
    <source>
        <dbReference type="SAM" id="Phobius"/>
    </source>
</evidence>
<protein>
    <submittedName>
        <fullName evidence="2">Uncharacterized protein</fullName>
    </submittedName>
</protein>
<accession>A0A8S1MDV6</accession>
<keyword evidence="1" id="KW-1133">Transmembrane helix</keyword>
<sequence>MRKNIKLIDQDNPIFNSAENKFNSSQIREKRFKKINKFLKNNLEVVELIIESFTTLRVKQSKKEQNLIGFSLGHLIKLRNIDNIVIESFGLEKIFVIPSSKQVAFPYFGTFKIFYYIISIISTHVYFEGAELVEFMSAFSEFQQQNQDLLELYKKLGQVFFCQNQEDQENMKNIILNFKSLFPNQYIQILLEIMKVISVIIRLNYLINYSEKDLKETNTQNSINDLAIILSKKLTDNQNQSLQFSQIFEESTECSGLLNDDQDDNIELNNNQIDDSNFNIIEEKQKFLKQIFKEQLGINEQDNKIEQLFETYSQTTQVIYLNSNRIQGFAQFLYEKLIKSIFIQIGKAFSEKMSQNNQISNEEFQANFIKFPDHQLGGNRARPHIPNCYFVNFYRDLMSCWYETEKNQKDVNDNVQYMENLEKMALELSKRNDLASIKQYFKTAENNFIVQINHKQEDDKQNNKTFYQFYKFCEINKFEITQADKQLLSNSKLKIFQNQEYFTPKKFLFIDELIQTFKQIKKIDNKVYIYKIENNLRDSIKQFISDLENQELDEHSTIRIQNSLYSNQQFLQQNNNIASKKNSESIQQSNFSQEVDYLNAETQEINQSA</sequence>
<organism evidence="2 3">
    <name type="scientific">Paramecium sonneborni</name>
    <dbReference type="NCBI Taxonomy" id="65129"/>
    <lineage>
        <taxon>Eukaryota</taxon>
        <taxon>Sar</taxon>
        <taxon>Alveolata</taxon>
        <taxon>Ciliophora</taxon>
        <taxon>Intramacronucleata</taxon>
        <taxon>Oligohymenophorea</taxon>
        <taxon>Peniculida</taxon>
        <taxon>Parameciidae</taxon>
        <taxon>Paramecium</taxon>
    </lineage>
</organism>